<evidence type="ECO:0000313" key="10">
    <source>
        <dbReference type="EMBL" id="ESO97088.1"/>
    </source>
</evidence>
<proteinExistence type="inferred from homology"/>
<dbReference type="InterPro" id="IPR001650">
    <property type="entry name" value="Helicase_C-like"/>
</dbReference>
<feature type="domain" description="Helicase C-terminal" evidence="9">
    <location>
        <begin position="164"/>
        <end position="308"/>
    </location>
</feature>
<dbReference type="SMART" id="SM00490">
    <property type="entry name" value="HELICc"/>
    <property type="match status" value="1"/>
</dbReference>
<keyword evidence="5 7" id="KW-0067">ATP-binding</keyword>
<dbReference type="EC" id="5.6.2.4" evidence="7"/>
<evidence type="ECO:0000256" key="4">
    <source>
        <dbReference type="ARBA" id="ARBA00022806"/>
    </source>
</evidence>
<evidence type="ECO:0000256" key="5">
    <source>
        <dbReference type="ARBA" id="ARBA00022840"/>
    </source>
</evidence>
<dbReference type="GO" id="GO:0009378">
    <property type="term" value="F:four-way junction helicase activity"/>
    <property type="evidence" value="ECO:0007669"/>
    <property type="project" value="TreeGrafter"/>
</dbReference>
<dbReference type="SUPFAM" id="SSF46785">
    <property type="entry name" value="Winged helix' DNA-binding domain"/>
    <property type="match status" value="1"/>
</dbReference>
<dbReference type="PANTHER" id="PTHR13710:SF120">
    <property type="entry name" value="BIFUNCTIONAL 3'-5' EXONUCLEASE_ATP-DEPENDENT HELICASE WRN"/>
    <property type="match status" value="1"/>
</dbReference>
<dbReference type="InterPro" id="IPR032284">
    <property type="entry name" value="RecQ_Zn-bd"/>
</dbReference>
<comment type="subcellular location">
    <subcellularLocation>
        <location evidence="7">Nucleus</location>
    </subcellularLocation>
</comment>
<dbReference type="GeneID" id="20234705"/>
<dbReference type="GO" id="GO:0005524">
    <property type="term" value="F:ATP binding"/>
    <property type="evidence" value="ECO:0007669"/>
    <property type="project" value="UniProtKB-KW"/>
</dbReference>
<dbReference type="Proteomes" id="UP000030746">
    <property type="component" value="Unassembled WGS sequence"/>
</dbReference>
<dbReference type="Gene3D" id="3.40.50.300">
    <property type="entry name" value="P-loop containing nucleotide triphosphate hydrolases"/>
    <property type="match status" value="2"/>
</dbReference>
<evidence type="ECO:0000259" key="9">
    <source>
        <dbReference type="PROSITE" id="PS51194"/>
    </source>
</evidence>
<dbReference type="AlphaFoldDB" id="V3ZZV8"/>
<dbReference type="GO" id="GO:0000723">
    <property type="term" value="P:telomere maintenance"/>
    <property type="evidence" value="ECO:0007669"/>
    <property type="project" value="TreeGrafter"/>
</dbReference>
<dbReference type="GO" id="GO:0005694">
    <property type="term" value="C:chromosome"/>
    <property type="evidence" value="ECO:0007669"/>
    <property type="project" value="TreeGrafter"/>
</dbReference>
<keyword evidence="3 7" id="KW-0378">Hydrolase</keyword>
<dbReference type="OrthoDB" id="10261556at2759"/>
<evidence type="ECO:0000256" key="2">
    <source>
        <dbReference type="ARBA" id="ARBA00022741"/>
    </source>
</evidence>
<dbReference type="KEGG" id="lgi:LOTGIDRAFT_143542"/>
<dbReference type="GO" id="GO:0016887">
    <property type="term" value="F:ATP hydrolysis activity"/>
    <property type="evidence" value="ECO:0007669"/>
    <property type="project" value="RHEA"/>
</dbReference>
<organism evidence="10 11">
    <name type="scientific">Lottia gigantea</name>
    <name type="common">Giant owl limpet</name>
    <dbReference type="NCBI Taxonomy" id="225164"/>
    <lineage>
        <taxon>Eukaryota</taxon>
        <taxon>Metazoa</taxon>
        <taxon>Spiralia</taxon>
        <taxon>Lophotrochozoa</taxon>
        <taxon>Mollusca</taxon>
        <taxon>Gastropoda</taxon>
        <taxon>Patellogastropoda</taxon>
        <taxon>Lottioidea</taxon>
        <taxon>Lottiidae</taxon>
        <taxon>Lottia</taxon>
    </lineage>
</organism>
<accession>V3ZZV8</accession>
<dbReference type="InterPro" id="IPR014001">
    <property type="entry name" value="Helicase_ATP-bd"/>
</dbReference>
<dbReference type="SMART" id="SM00956">
    <property type="entry name" value="RQC"/>
    <property type="match status" value="1"/>
</dbReference>
<dbReference type="GO" id="GO:0003676">
    <property type="term" value="F:nucleic acid binding"/>
    <property type="evidence" value="ECO:0007669"/>
    <property type="project" value="InterPro"/>
</dbReference>
<dbReference type="InterPro" id="IPR036390">
    <property type="entry name" value="WH_DNA-bd_sf"/>
</dbReference>
<dbReference type="CTD" id="20234705"/>
<dbReference type="InterPro" id="IPR027417">
    <property type="entry name" value="P-loop_NTPase"/>
</dbReference>
<keyword evidence="2 7" id="KW-0547">Nucleotide-binding</keyword>
<dbReference type="NCBIfam" id="TIGR00614">
    <property type="entry name" value="recQ_fam"/>
    <property type="match status" value="1"/>
</dbReference>
<protein>
    <recommendedName>
        <fullName evidence="7">ATP-dependent DNA helicase</fullName>
        <ecNumber evidence="7">5.6.2.4</ecNumber>
    </recommendedName>
</protein>
<keyword evidence="4 7" id="KW-0347">Helicase</keyword>
<evidence type="ECO:0000256" key="6">
    <source>
        <dbReference type="ARBA" id="ARBA00034617"/>
    </source>
</evidence>
<dbReference type="InterPro" id="IPR004589">
    <property type="entry name" value="DNA_helicase_ATP-dep_RecQ"/>
</dbReference>
<dbReference type="InterPro" id="IPR011545">
    <property type="entry name" value="DEAD/DEAH_box_helicase_dom"/>
</dbReference>
<dbReference type="InterPro" id="IPR036388">
    <property type="entry name" value="WH-like_DNA-bd_sf"/>
</dbReference>
<evidence type="ECO:0000313" key="11">
    <source>
        <dbReference type="Proteomes" id="UP000030746"/>
    </source>
</evidence>
<comment type="catalytic activity">
    <reaction evidence="6 7">
        <text>Couples ATP hydrolysis with the unwinding of duplex DNA by translocating in the 3'-5' direction.</text>
        <dbReference type="EC" id="5.6.2.4"/>
    </reaction>
</comment>
<dbReference type="RefSeq" id="XP_009052246.1">
    <property type="nucleotide sequence ID" value="XM_009053998.1"/>
</dbReference>
<dbReference type="PANTHER" id="PTHR13710">
    <property type="entry name" value="DNA HELICASE RECQ FAMILY MEMBER"/>
    <property type="match status" value="1"/>
</dbReference>
<keyword evidence="7" id="KW-0539">Nucleus</keyword>
<dbReference type="Pfam" id="PF09382">
    <property type="entry name" value="RQC"/>
    <property type="match status" value="1"/>
</dbReference>
<dbReference type="GO" id="GO:0005654">
    <property type="term" value="C:nucleoplasm"/>
    <property type="evidence" value="ECO:0007669"/>
    <property type="project" value="TreeGrafter"/>
</dbReference>
<keyword evidence="11" id="KW-1185">Reference proteome</keyword>
<dbReference type="GO" id="GO:0006260">
    <property type="term" value="P:DNA replication"/>
    <property type="evidence" value="ECO:0007669"/>
    <property type="project" value="InterPro"/>
</dbReference>
<dbReference type="Pfam" id="PF16124">
    <property type="entry name" value="RecQ_Zn_bind"/>
    <property type="match status" value="1"/>
</dbReference>
<evidence type="ECO:0000256" key="3">
    <source>
        <dbReference type="ARBA" id="ARBA00022801"/>
    </source>
</evidence>
<dbReference type="PROSITE" id="PS51192">
    <property type="entry name" value="HELICASE_ATP_BIND_1"/>
    <property type="match status" value="1"/>
</dbReference>
<dbReference type="PROSITE" id="PS51194">
    <property type="entry name" value="HELICASE_CTER"/>
    <property type="match status" value="1"/>
</dbReference>
<name>V3ZZV8_LOTGI</name>
<dbReference type="GO" id="GO:0043138">
    <property type="term" value="F:3'-5' DNA helicase activity"/>
    <property type="evidence" value="ECO:0007669"/>
    <property type="project" value="UniProtKB-EC"/>
</dbReference>
<dbReference type="InterPro" id="IPR018982">
    <property type="entry name" value="RQC_domain"/>
</dbReference>
<evidence type="ECO:0000259" key="8">
    <source>
        <dbReference type="PROSITE" id="PS51192"/>
    </source>
</evidence>
<reference evidence="10 11" key="1">
    <citation type="journal article" date="2013" name="Nature">
        <title>Insights into bilaterian evolution from three spiralian genomes.</title>
        <authorList>
            <person name="Simakov O."/>
            <person name="Marletaz F."/>
            <person name="Cho S.J."/>
            <person name="Edsinger-Gonzales E."/>
            <person name="Havlak P."/>
            <person name="Hellsten U."/>
            <person name="Kuo D.H."/>
            <person name="Larsson T."/>
            <person name="Lv J."/>
            <person name="Arendt D."/>
            <person name="Savage R."/>
            <person name="Osoegawa K."/>
            <person name="de Jong P."/>
            <person name="Grimwood J."/>
            <person name="Chapman J.A."/>
            <person name="Shapiro H."/>
            <person name="Aerts A."/>
            <person name="Otillar R.P."/>
            <person name="Terry A.Y."/>
            <person name="Boore J.L."/>
            <person name="Grigoriev I.V."/>
            <person name="Lindberg D.R."/>
            <person name="Seaver E.C."/>
            <person name="Weisblat D.A."/>
            <person name="Putnam N.H."/>
            <person name="Rokhsar D.S."/>
        </authorList>
    </citation>
    <scope>NUCLEOTIDE SEQUENCE [LARGE SCALE GENOMIC DNA]</scope>
</reference>
<feature type="non-terminal residue" evidence="10">
    <location>
        <position position="1"/>
    </location>
</feature>
<dbReference type="GO" id="GO:0005737">
    <property type="term" value="C:cytoplasm"/>
    <property type="evidence" value="ECO:0007669"/>
    <property type="project" value="TreeGrafter"/>
</dbReference>
<sequence>IVISPLISLMEDQVLGLKASNIPACLLGSAQENTARVKSELLRGEYRLLYITPEFACSGTDILKTLNDEIGMDLIAIDEAHCVSQWGHDFRNAYRSLGQLKKQFPQIPIVALTATATLEVRKDICSSLHLKKPTVTCTGFDRPNLFLSVANKSNIICDLRTQLVLQDKVLSFQGPTIIYCPTKKSTMQVTEVLQGMKVPCLPYHAGLSLNERKKAHHQFVNDQVQVVVATVAFGMGIDKPDVRKVIHYGAPKDIESYYQEIGRAGRDGFPSNCQVFYSAADFNVSRHFINEISNVKHQEHKMEMLRKLQQYLSTTGCRRRILLAHFEGKTLEDIGGSDKCCDNCRSNSTVGWNKTVDLTADVQDYSSEAKLFYNAMEALNSRFGMTVIIQFLGGSNSQKVSKFYNKPGYGKGKHKTQKWWKAFGKCLLVEGYLKEKAIEGGFGSTIEISNKGFDWLNQSTSQAIKLQPSHDLLNEEKNTTIKPSFNITVK</sequence>
<dbReference type="Pfam" id="PF00271">
    <property type="entry name" value="Helicase_C"/>
    <property type="match status" value="1"/>
</dbReference>
<comment type="similarity">
    <text evidence="1 7">Belongs to the helicase family. RecQ subfamily.</text>
</comment>
<evidence type="ECO:0000256" key="7">
    <source>
        <dbReference type="RuleBase" id="RU364117"/>
    </source>
</evidence>
<dbReference type="Pfam" id="PF00270">
    <property type="entry name" value="DEAD"/>
    <property type="match status" value="1"/>
</dbReference>
<dbReference type="EMBL" id="KB201346">
    <property type="protein sequence ID" value="ESO97088.1"/>
    <property type="molecule type" value="Genomic_DNA"/>
</dbReference>
<dbReference type="STRING" id="225164.V3ZZV8"/>
<dbReference type="Gene3D" id="1.10.10.10">
    <property type="entry name" value="Winged helix-like DNA-binding domain superfamily/Winged helix DNA-binding domain"/>
    <property type="match status" value="1"/>
</dbReference>
<evidence type="ECO:0000256" key="1">
    <source>
        <dbReference type="ARBA" id="ARBA00005446"/>
    </source>
</evidence>
<dbReference type="HOGENOM" id="CLU_001103_12_3_1"/>
<gene>
    <name evidence="10" type="ORF">LOTGIDRAFT_143542</name>
</gene>
<dbReference type="SUPFAM" id="SSF52540">
    <property type="entry name" value="P-loop containing nucleoside triphosphate hydrolases"/>
    <property type="match status" value="1"/>
</dbReference>
<comment type="catalytic activity">
    <reaction evidence="7">
        <text>ATP + H2O = ADP + phosphate + H(+)</text>
        <dbReference type="Rhea" id="RHEA:13065"/>
        <dbReference type="ChEBI" id="CHEBI:15377"/>
        <dbReference type="ChEBI" id="CHEBI:15378"/>
        <dbReference type="ChEBI" id="CHEBI:30616"/>
        <dbReference type="ChEBI" id="CHEBI:43474"/>
        <dbReference type="ChEBI" id="CHEBI:456216"/>
    </reaction>
</comment>
<dbReference type="GO" id="GO:0000724">
    <property type="term" value="P:double-strand break repair via homologous recombination"/>
    <property type="evidence" value="ECO:0007669"/>
    <property type="project" value="TreeGrafter"/>
</dbReference>
<dbReference type="OMA" id="ISKWGHE"/>
<feature type="domain" description="Helicase ATP-binding" evidence="8">
    <location>
        <begin position="1"/>
        <end position="134"/>
    </location>
</feature>